<feature type="compositionally biased region" description="Gly residues" evidence="1">
    <location>
        <begin position="10"/>
        <end position="23"/>
    </location>
</feature>
<protein>
    <recommendedName>
        <fullName evidence="5">ATP-dependent Zn protease</fullName>
    </recommendedName>
</protein>
<dbReference type="GO" id="GO:0006508">
    <property type="term" value="P:proteolysis"/>
    <property type="evidence" value="ECO:0007669"/>
    <property type="project" value="InterPro"/>
</dbReference>
<dbReference type="PANTHER" id="PTHR33471:SF7">
    <property type="entry name" value="ATP-DEPENDENT ZINC METALLOPROTEASE-RELATED"/>
    <property type="match status" value="1"/>
</dbReference>
<evidence type="ECO:0008006" key="5">
    <source>
        <dbReference type="Google" id="ProtNLM"/>
    </source>
</evidence>
<evidence type="ECO:0000313" key="3">
    <source>
        <dbReference type="EMBL" id="WZN58963.1"/>
    </source>
</evidence>
<dbReference type="InterPro" id="IPR037219">
    <property type="entry name" value="Peptidase_M41-like"/>
</dbReference>
<keyword evidence="2" id="KW-0472">Membrane</keyword>
<reference evidence="3 4" key="1">
    <citation type="submission" date="2024-03" db="EMBL/GenBank/DDBJ databases">
        <title>Complete genome sequence of the green alga Chloropicon roscoffensis RCC1871.</title>
        <authorList>
            <person name="Lemieux C."/>
            <person name="Pombert J.-F."/>
            <person name="Otis C."/>
            <person name="Turmel M."/>
        </authorList>
    </citation>
    <scope>NUCLEOTIDE SEQUENCE [LARGE SCALE GENOMIC DNA]</scope>
    <source>
        <strain evidence="3 4">RCC1871</strain>
    </source>
</reference>
<dbReference type="Proteomes" id="UP001472866">
    <property type="component" value="Chromosome 01"/>
</dbReference>
<feature type="transmembrane region" description="Helical" evidence="2">
    <location>
        <begin position="163"/>
        <end position="187"/>
    </location>
</feature>
<feature type="transmembrane region" description="Helical" evidence="2">
    <location>
        <begin position="136"/>
        <end position="157"/>
    </location>
</feature>
<gene>
    <name evidence="3" type="ORF">HKI87_01g04880</name>
</gene>
<feature type="region of interest" description="Disordered" evidence="1">
    <location>
        <begin position="1"/>
        <end position="23"/>
    </location>
</feature>
<dbReference type="SUPFAM" id="SSF140990">
    <property type="entry name" value="FtsH protease domain-like"/>
    <property type="match status" value="1"/>
</dbReference>
<dbReference type="GO" id="GO:0004222">
    <property type="term" value="F:metalloendopeptidase activity"/>
    <property type="evidence" value="ECO:0007669"/>
    <property type="project" value="InterPro"/>
</dbReference>
<dbReference type="GO" id="GO:0004176">
    <property type="term" value="F:ATP-dependent peptidase activity"/>
    <property type="evidence" value="ECO:0007669"/>
    <property type="project" value="InterPro"/>
</dbReference>
<accession>A0AAX4NZ57</accession>
<evidence type="ECO:0000313" key="4">
    <source>
        <dbReference type="Proteomes" id="UP001472866"/>
    </source>
</evidence>
<dbReference type="EMBL" id="CP151501">
    <property type="protein sequence ID" value="WZN58963.1"/>
    <property type="molecule type" value="Genomic_DNA"/>
</dbReference>
<evidence type="ECO:0000256" key="2">
    <source>
        <dbReference type="SAM" id="Phobius"/>
    </source>
</evidence>
<evidence type="ECO:0000256" key="1">
    <source>
        <dbReference type="SAM" id="MobiDB-lite"/>
    </source>
</evidence>
<keyword evidence="2" id="KW-0812">Transmembrane</keyword>
<sequence>MRTTSRFGTRIGGTRTGATRTGGGRFFLGAGAARRRATAPRSAGRPAQQTTSFETLRKELEAYGALPPSERDLALATGDILEAMRSLRDDGKLALWNAAGTTSRRRNVFPGELSRGPNKLACEPSAIATPSVRNDAAFLFTVVITTSVLATVAGVVLPGDWGFFSSYLIGGINLVVLAIGSTAPGLLTVLTDKFSLVFPDYRERTLRHEAGHFLLAYLHGAPIASYSLELRGARVQLAQAVLQRKLYAGRLEDEELDSLAVIAMGGVAAEAIKYEEVIGQTEDLFDLQSLMNKSQKELSDSEQQNLTRWAVSRAVGLLRENSDAYERLMEKMSQNATVFECIQAIEGL</sequence>
<name>A0AAX4NZ57_9CHLO</name>
<dbReference type="AlphaFoldDB" id="A0AAX4NZ57"/>
<proteinExistence type="predicted"/>
<dbReference type="PANTHER" id="PTHR33471">
    <property type="entry name" value="ATP-DEPENDENT ZINC METALLOPROTEASE-RELATED"/>
    <property type="match status" value="1"/>
</dbReference>
<dbReference type="Gene3D" id="1.20.58.760">
    <property type="entry name" value="Peptidase M41"/>
    <property type="match status" value="1"/>
</dbReference>
<keyword evidence="2" id="KW-1133">Transmembrane helix</keyword>
<organism evidence="3 4">
    <name type="scientific">Chloropicon roscoffensis</name>
    <dbReference type="NCBI Taxonomy" id="1461544"/>
    <lineage>
        <taxon>Eukaryota</taxon>
        <taxon>Viridiplantae</taxon>
        <taxon>Chlorophyta</taxon>
        <taxon>Chloropicophyceae</taxon>
        <taxon>Chloropicales</taxon>
        <taxon>Chloropicaceae</taxon>
        <taxon>Chloropicon</taxon>
    </lineage>
</organism>
<keyword evidence="4" id="KW-1185">Reference proteome</keyword>
<dbReference type="GO" id="GO:0005524">
    <property type="term" value="F:ATP binding"/>
    <property type="evidence" value="ECO:0007669"/>
    <property type="project" value="InterPro"/>
</dbReference>